<dbReference type="SUPFAM" id="SSF88697">
    <property type="entry name" value="PUA domain-like"/>
    <property type="match status" value="1"/>
</dbReference>
<dbReference type="Pfam" id="PF14306">
    <property type="entry name" value="PUA_2"/>
    <property type="match status" value="1"/>
</dbReference>
<accession>A0A0S2CFU0</accession>
<dbReference type="EMBL" id="KT893426">
    <property type="protein sequence ID" value="ALN43818.1"/>
    <property type="molecule type" value="Genomic_DNA"/>
</dbReference>
<dbReference type="InterPro" id="IPR014729">
    <property type="entry name" value="Rossmann-like_a/b/a_fold"/>
</dbReference>
<name>A0A0S2CFU0_CAMJU</name>
<dbReference type="InterPro" id="IPR024951">
    <property type="entry name" value="Sulfurylase_cat_dom"/>
</dbReference>
<proteinExistence type="predicted"/>
<evidence type="ECO:0000259" key="3">
    <source>
        <dbReference type="Pfam" id="PF14306"/>
    </source>
</evidence>
<feature type="domain" description="Sulphate adenylyltransferase catalytic" evidence="2">
    <location>
        <begin position="142"/>
        <end position="337"/>
    </location>
</feature>
<dbReference type="PANTHER" id="PTHR43509">
    <property type="match status" value="1"/>
</dbReference>
<dbReference type="AlphaFoldDB" id="A0A0S2CFU0"/>
<protein>
    <submittedName>
        <fullName evidence="4">Putative sulfate adenylyltransferase</fullName>
    </submittedName>
</protein>
<keyword evidence="4" id="KW-0808">Transferase</keyword>
<dbReference type="InterPro" id="IPR025980">
    <property type="entry name" value="ATP-Sase_PUA-like_dom"/>
</dbReference>
<evidence type="ECO:0000313" key="4">
    <source>
        <dbReference type="EMBL" id="ALN43818.1"/>
    </source>
</evidence>
<dbReference type="Pfam" id="PF01747">
    <property type="entry name" value="ATP-sulfurylase"/>
    <property type="match status" value="1"/>
</dbReference>
<feature type="domain" description="ATP-sulfurylase PUA-like" evidence="3">
    <location>
        <begin position="2"/>
        <end position="124"/>
    </location>
</feature>
<dbReference type="Gene3D" id="3.40.50.620">
    <property type="entry name" value="HUPs"/>
    <property type="match status" value="1"/>
</dbReference>
<evidence type="ECO:0000256" key="1">
    <source>
        <dbReference type="ARBA" id="ARBA00005048"/>
    </source>
</evidence>
<comment type="pathway">
    <text evidence="1">Sulfur metabolism; hydrogen sulfide biosynthesis; sulfite from sulfate: step 1/3.</text>
</comment>
<evidence type="ECO:0000259" key="2">
    <source>
        <dbReference type="Pfam" id="PF01747"/>
    </source>
</evidence>
<sequence>MLQVTHENFLDLKYFASGVFYPLEGFMNYEEYKKVIYEMQLLNGEIWTLPITLEVDDFKDIYVGQKQDLYYQDKFIGNIQIEDKFCVQDQDLYEIFQTKDEKHPGIIKEKKRSSLRVGGKIELKEEFYKDSLYKNILKDVFNADIKTIVGFQTRNPIHRAHEHLQRIALEICDALFINPLTGWKKQGDFTEAAVMSAYKTMFDEFYPKDRVYIQGLQTAMRYAGPKEAIFHALLRRNMGCTHFIIGRDHAGVGDYYGIYEAQKLAKDLSMRYDLGIDFLLLKEPYYCSKCQKIVSEKNCAHYKEHRIAISGTQIRKDLSEGKIPSELMMRSEISASILALGRENIFID</sequence>
<dbReference type="PANTHER" id="PTHR43509:SF1">
    <property type="entry name" value="SULFATE ADENYLYLTRANSFERASE"/>
    <property type="match status" value="1"/>
</dbReference>
<dbReference type="InterPro" id="IPR015947">
    <property type="entry name" value="PUA-like_sf"/>
</dbReference>
<reference evidence="4" key="1">
    <citation type="journal article" date="2015" name="PLoS ONE">
        <title>Updated Campylobacter jejuni Capsule PCR Multiplex Typing System and Its Application to Clinical Isolates from South and Southeast Asia.</title>
        <authorList>
            <person name="Poly F."/>
            <person name="Serichantalergs O."/>
            <person name="Kuroiwa J."/>
            <person name="Pootong P."/>
            <person name="Mason C."/>
            <person name="Guerry P."/>
            <person name="Parker C.T."/>
        </authorList>
    </citation>
    <scope>NUCLEOTIDE SEQUENCE</scope>
    <source>
        <strain evidence="4">RM3438</strain>
    </source>
</reference>
<keyword evidence="4" id="KW-0548">Nucleotidyltransferase</keyword>
<dbReference type="GO" id="GO:0004781">
    <property type="term" value="F:sulfate adenylyltransferase (ATP) activity"/>
    <property type="evidence" value="ECO:0007669"/>
    <property type="project" value="InterPro"/>
</dbReference>
<dbReference type="SUPFAM" id="SSF52374">
    <property type="entry name" value="Nucleotidylyl transferase"/>
    <property type="match status" value="1"/>
</dbReference>
<organism evidence="4">
    <name type="scientific">Campylobacter jejuni subsp. jejuni</name>
    <dbReference type="NCBI Taxonomy" id="32022"/>
    <lineage>
        <taxon>Bacteria</taxon>
        <taxon>Pseudomonadati</taxon>
        <taxon>Campylobacterota</taxon>
        <taxon>Epsilonproteobacteria</taxon>
        <taxon>Campylobacterales</taxon>
        <taxon>Campylobacteraceae</taxon>
        <taxon>Campylobacter</taxon>
    </lineage>
</organism>
<gene>
    <name evidence="4" type="ORF">HS60.03</name>
</gene>
<dbReference type="NCBIfam" id="NF003166">
    <property type="entry name" value="PRK04149.1"/>
    <property type="match status" value="1"/>
</dbReference>
<dbReference type="Gene3D" id="3.10.400.10">
    <property type="entry name" value="Sulfate adenylyltransferase"/>
    <property type="match status" value="1"/>
</dbReference>